<dbReference type="PANTHER" id="PTHR33692:SF1">
    <property type="entry name" value="RIBOSOME MATURATION FACTOR RIMM"/>
    <property type="match status" value="1"/>
</dbReference>
<dbReference type="Pfam" id="PF01782">
    <property type="entry name" value="RimM"/>
    <property type="match status" value="1"/>
</dbReference>
<dbReference type="GO" id="GO:0042274">
    <property type="term" value="P:ribosomal small subunit biogenesis"/>
    <property type="evidence" value="ECO:0007669"/>
    <property type="project" value="UniProtKB-UniRule"/>
</dbReference>
<keyword evidence="4 5" id="KW-0143">Chaperone</keyword>
<evidence type="ECO:0000256" key="1">
    <source>
        <dbReference type="ARBA" id="ARBA00022490"/>
    </source>
</evidence>
<dbReference type="GO" id="GO:0043022">
    <property type="term" value="F:ribosome binding"/>
    <property type="evidence" value="ECO:0007669"/>
    <property type="project" value="InterPro"/>
</dbReference>
<comment type="function">
    <text evidence="5">An accessory protein needed during the final step in the assembly of 30S ribosomal subunit, possibly for assembly of the head region. Essential for efficient processing of 16S rRNA. May be needed both before and after RbfA during the maturation of 16S rRNA. It has affinity for free ribosomal 30S subunits but not for 70S ribosomes.</text>
</comment>
<comment type="subcellular location">
    <subcellularLocation>
        <location evidence="5">Cytoplasm</location>
    </subcellularLocation>
</comment>
<dbReference type="InterPro" id="IPR002676">
    <property type="entry name" value="RimM_N"/>
</dbReference>
<feature type="domain" description="Ribosome maturation factor RimM PRC barrel" evidence="7">
    <location>
        <begin position="107"/>
        <end position="172"/>
    </location>
</feature>
<dbReference type="OrthoDB" id="9783509at2"/>
<evidence type="ECO:0000313" key="8">
    <source>
        <dbReference type="EMBL" id="TFZ82228.1"/>
    </source>
</evidence>
<evidence type="ECO:0000256" key="4">
    <source>
        <dbReference type="ARBA" id="ARBA00023186"/>
    </source>
</evidence>
<dbReference type="InterPro" id="IPR056792">
    <property type="entry name" value="PRC_RimM"/>
</dbReference>
<dbReference type="GO" id="GO:0005737">
    <property type="term" value="C:cytoplasm"/>
    <property type="evidence" value="ECO:0007669"/>
    <property type="project" value="UniProtKB-SubCell"/>
</dbReference>
<accession>A0A4Z0F858</accession>
<proteinExistence type="inferred from homology"/>
<dbReference type="InterPro" id="IPR036976">
    <property type="entry name" value="RimM_N_sf"/>
</dbReference>
<reference evidence="8 9" key="1">
    <citation type="journal article" date="2019" name="ISME J.">
        <title>Candidatus Macondimonas diazotrophica, a novel gammaproteobacterial genus dominating crude-oil-contaminated coastal sediments.</title>
        <authorList>
            <person name="Karthikeyan S."/>
            <person name="Konstantinidis K."/>
        </authorList>
    </citation>
    <scope>NUCLEOTIDE SEQUENCE [LARGE SCALE GENOMIC DNA]</scope>
    <source>
        <strain evidence="8 9">KTK01</strain>
    </source>
</reference>
<dbReference type="Gene3D" id="2.40.30.60">
    <property type="entry name" value="RimM"/>
    <property type="match status" value="1"/>
</dbReference>
<sequence length="174" mass="18811">MPGSSGGAAVERVIIGRLGSPFGVKGWIRVHSHTRPAEQLFDYPLWGLGESGELRELAVEAAQAQGKGWIARLGGIADRDAAAELTGAMISVPRTMLPRAEQGAYYWIDLIGLRVVSTQGFDFGRVDSLMETGANDVLVVHGDAERLIPFVQPDVIQRIDLSAGVIEVDWDPDF</sequence>
<evidence type="ECO:0000259" key="7">
    <source>
        <dbReference type="Pfam" id="PF24986"/>
    </source>
</evidence>
<dbReference type="HAMAP" id="MF_00014">
    <property type="entry name" value="Ribosome_mat_RimM"/>
    <property type="match status" value="1"/>
</dbReference>
<keyword evidence="3 5" id="KW-0698">rRNA processing</keyword>
<dbReference type="Pfam" id="PF24986">
    <property type="entry name" value="PRC_RimM"/>
    <property type="match status" value="1"/>
</dbReference>
<comment type="similarity">
    <text evidence="5">Belongs to the RimM family.</text>
</comment>
<dbReference type="GO" id="GO:0006364">
    <property type="term" value="P:rRNA processing"/>
    <property type="evidence" value="ECO:0007669"/>
    <property type="project" value="UniProtKB-UniRule"/>
</dbReference>
<dbReference type="RefSeq" id="WP_135282156.1">
    <property type="nucleotide sequence ID" value="NZ_SRIO01000011.1"/>
</dbReference>
<protein>
    <recommendedName>
        <fullName evidence="5">Ribosome maturation factor RimM</fullName>
    </recommendedName>
</protein>
<gene>
    <name evidence="5 8" type="primary">rimM</name>
    <name evidence="8" type="ORF">E4680_09450</name>
</gene>
<dbReference type="InterPro" id="IPR011961">
    <property type="entry name" value="RimM"/>
</dbReference>
<comment type="subunit">
    <text evidence="5">Binds ribosomal protein uS19.</text>
</comment>
<evidence type="ECO:0000259" key="6">
    <source>
        <dbReference type="Pfam" id="PF01782"/>
    </source>
</evidence>
<dbReference type="Gene3D" id="2.30.30.240">
    <property type="entry name" value="PRC-barrel domain"/>
    <property type="match status" value="1"/>
</dbReference>
<comment type="caution">
    <text evidence="8">The sequence shown here is derived from an EMBL/GenBank/DDBJ whole genome shotgun (WGS) entry which is preliminary data.</text>
</comment>
<dbReference type="NCBIfam" id="TIGR02273">
    <property type="entry name" value="16S_RimM"/>
    <property type="match status" value="1"/>
</dbReference>
<dbReference type="InterPro" id="IPR011033">
    <property type="entry name" value="PRC_barrel-like_sf"/>
</dbReference>
<dbReference type="SUPFAM" id="SSF50447">
    <property type="entry name" value="Translation proteins"/>
    <property type="match status" value="1"/>
</dbReference>
<keyword evidence="2 5" id="KW-0690">Ribosome biogenesis</keyword>
<dbReference type="SUPFAM" id="SSF50346">
    <property type="entry name" value="PRC-barrel domain"/>
    <property type="match status" value="1"/>
</dbReference>
<dbReference type="AlphaFoldDB" id="A0A4Z0F858"/>
<dbReference type="GO" id="GO:0005840">
    <property type="term" value="C:ribosome"/>
    <property type="evidence" value="ECO:0007669"/>
    <property type="project" value="InterPro"/>
</dbReference>
<dbReference type="Proteomes" id="UP000297890">
    <property type="component" value="Unassembled WGS sequence"/>
</dbReference>
<keyword evidence="9" id="KW-1185">Reference proteome</keyword>
<dbReference type="PANTHER" id="PTHR33692">
    <property type="entry name" value="RIBOSOME MATURATION FACTOR RIMM"/>
    <property type="match status" value="1"/>
</dbReference>
<evidence type="ECO:0000256" key="3">
    <source>
        <dbReference type="ARBA" id="ARBA00022552"/>
    </source>
</evidence>
<evidence type="ECO:0000256" key="5">
    <source>
        <dbReference type="HAMAP-Rule" id="MF_00014"/>
    </source>
</evidence>
<comment type="domain">
    <text evidence="5">The PRC barrel domain binds ribosomal protein uS19.</text>
</comment>
<name>A0A4Z0F858_9GAMM</name>
<feature type="domain" description="RimM N-terminal" evidence="6">
    <location>
        <begin position="15"/>
        <end position="95"/>
    </location>
</feature>
<evidence type="ECO:0000313" key="9">
    <source>
        <dbReference type="Proteomes" id="UP000297890"/>
    </source>
</evidence>
<dbReference type="EMBL" id="SRIO01000011">
    <property type="protein sequence ID" value="TFZ82228.1"/>
    <property type="molecule type" value="Genomic_DNA"/>
</dbReference>
<organism evidence="8 9">
    <name type="scientific">Candidatus Macondimonas diazotrophica</name>
    <dbReference type="NCBI Taxonomy" id="2305248"/>
    <lineage>
        <taxon>Bacteria</taxon>
        <taxon>Pseudomonadati</taxon>
        <taxon>Pseudomonadota</taxon>
        <taxon>Gammaproteobacteria</taxon>
        <taxon>Chromatiales</taxon>
        <taxon>Ectothiorhodospiraceae</taxon>
        <taxon>Candidatus Macondimonas</taxon>
    </lineage>
</organism>
<evidence type="ECO:0000256" key="2">
    <source>
        <dbReference type="ARBA" id="ARBA00022517"/>
    </source>
</evidence>
<keyword evidence="1 5" id="KW-0963">Cytoplasm</keyword>
<dbReference type="InterPro" id="IPR009000">
    <property type="entry name" value="Transl_B-barrel_sf"/>
</dbReference>